<keyword evidence="2" id="KW-1185">Reference proteome</keyword>
<dbReference type="WBParaSite" id="HPBE_0001425901-mRNA-1">
    <property type="protein sequence ID" value="HPBE_0001425901-mRNA-1"/>
    <property type="gene ID" value="HPBE_0001425901"/>
</dbReference>
<dbReference type="PANTHER" id="PTHR46060">
    <property type="entry name" value="MARINER MOS1 TRANSPOSASE-LIKE PROTEIN"/>
    <property type="match status" value="1"/>
</dbReference>
<dbReference type="Proteomes" id="UP000050761">
    <property type="component" value="Unassembled WGS sequence"/>
</dbReference>
<reference evidence="1 2" key="1">
    <citation type="submission" date="2018-11" db="EMBL/GenBank/DDBJ databases">
        <authorList>
            <consortium name="Pathogen Informatics"/>
        </authorList>
    </citation>
    <scope>NUCLEOTIDE SEQUENCE [LARGE SCALE GENOMIC DNA]</scope>
</reference>
<dbReference type="OrthoDB" id="9970333at2759"/>
<protein>
    <submittedName>
        <fullName evidence="3">Mariner Mos1 transposase</fullName>
    </submittedName>
</protein>
<sequence length="111" mass="13018">MDSKAMKVPLFDNAASHRAKVTTDKLAQLGHVHMPHPPYSPDISPCDFHYFLSLQDFIVGRDTRTQADLDNHNEHWISTRPKQFRYDAIRKLADRWQQVIDLNGEYIPHHR</sequence>
<gene>
    <name evidence="1" type="ORF">HPBE_LOCUS14260</name>
</gene>
<dbReference type="PANTHER" id="PTHR46060:SF3">
    <property type="entry name" value="PROTEIN GVQW3"/>
    <property type="match status" value="1"/>
</dbReference>
<dbReference type="InterPro" id="IPR052709">
    <property type="entry name" value="Transposase-MT_Hybrid"/>
</dbReference>
<reference evidence="3" key="2">
    <citation type="submission" date="2019-09" db="UniProtKB">
        <authorList>
            <consortium name="WormBaseParasite"/>
        </authorList>
    </citation>
    <scope>IDENTIFICATION</scope>
</reference>
<dbReference type="AlphaFoldDB" id="A0A183FZQ6"/>
<evidence type="ECO:0000313" key="2">
    <source>
        <dbReference type="Proteomes" id="UP000050761"/>
    </source>
</evidence>
<dbReference type="Gene3D" id="3.30.420.10">
    <property type="entry name" value="Ribonuclease H-like superfamily/Ribonuclease H"/>
    <property type="match status" value="1"/>
</dbReference>
<evidence type="ECO:0000313" key="3">
    <source>
        <dbReference type="WBParaSite" id="HPBE_0001425901-mRNA-1"/>
    </source>
</evidence>
<evidence type="ECO:0000313" key="1">
    <source>
        <dbReference type="EMBL" id="VDO99036.1"/>
    </source>
</evidence>
<dbReference type="GO" id="GO:0003676">
    <property type="term" value="F:nucleic acid binding"/>
    <property type="evidence" value="ECO:0007669"/>
    <property type="project" value="InterPro"/>
</dbReference>
<name>A0A183FZQ6_HELPZ</name>
<dbReference type="EMBL" id="UZAH01028278">
    <property type="protein sequence ID" value="VDO99036.1"/>
    <property type="molecule type" value="Genomic_DNA"/>
</dbReference>
<proteinExistence type="predicted"/>
<organism evidence="2 3">
    <name type="scientific">Heligmosomoides polygyrus</name>
    <name type="common">Parasitic roundworm</name>
    <dbReference type="NCBI Taxonomy" id="6339"/>
    <lineage>
        <taxon>Eukaryota</taxon>
        <taxon>Metazoa</taxon>
        <taxon>Ecdysozoa</taxon>
        <taxon>Nematoda</taxon>
        <taxon>Chromadorea</taxon>
        <taxon>Rhabditida</taxon>
        <taxon>Rhabditina</taxon>
        <taxon>Rhabditomorpha</taxon>
        <taxon>Strongyloidea</taxon>
        <taxon>Heligmosomidae</taxon>
        <taxon>Heligmosomoides</taxon>
    </lineage>
</organism>
<accession>A0A3P7ZAX2</accession>
<dbReference type="InterPro" id="IPR036397">
    <property type="entry name" value="RNaseH_sf"/>
</dbReference>
<accession>A0A183FZQ6</accession>